<dbReference type="EMBL" id="FSSB01000025">
    <property type="protein sequence ID" value="SIO96068.1"/>
    <property type="molecule type" value="Genomic_DNA"/>
</dbReference>
<evidence type="ECO:0000313" key="1">
    <source>
        <dbReference type="EMBL" id="SIO96068.1"/>
    </source>
</evidence>
<protein>
    <recommendedName>
        <fullName evidence="3">CHAT domain protein</fullName>
    </recommendedName>
</protein>
<gene>
    <name evidence="1" type="ORF">VSP9026_03826</name>
</gene>
<proteinExistence type="predicted"/>
<dbReference type="OrthoDB" id="7784388at2"/>
<reference evidence="1 2" key="1">
    <citation type="submission" date="2016-12" db="EMBL/GenBank/DDBJ databases">
        <authorList>
            <person name="Song W.-J."/>
            <person name="Kurnit D.M."/>
        </authorList>
    </citation>
    <scope>NUCLEOTIDE SEQUENCE [LARGE SCALE GENOMIC DNA]</scope>
    <source>
        <strain evidence="1 2">CECT 9026</strain>
    </source>
</reference>
<evidence type="ECO:0008006" key="3">
    <source>
        <dbReference type="Google" id="ProtNLM"/>
    </source>
</evidence>
<dbReference type="Proteomes" id="UP000184774">
    <property type="component" value="Unassembled WGS sequence"/>
</dbReference>
<dbReference type="RefSeq" id="WP_074374536.1">
    <property type="nucleotide sequence ID" value="NZ_AP024907.1"/>
</dbReference>
<sequence length="718" mass="82053">MYPNLVETSILHVLIMPRSEDIKDQSPFQGYLIDLISSQHSRLLEYMSILPTSANELFISHEELIRHRINLSVSNNFLLDKIAFKKWFEVFQAHPFIFCYCVDEESATYVKDISKASKYPLLAVGWSDICDIVLRDEFTPFLLDEKISERLNSLKENGDLNEKSKDFLSSRVARTTQQIELDQKSYSHSVSNANEAVLYSLGYSLSGTNALQGSNERQPYIEAILDTSQKVLSLTNEYKSTSLKSDLVLYCPSIFTHLYNFKDQFWNKIRRDLKNKKSQELLIDGVFRNKSYSGFNMRDFNKEDVTKVFENKVFQMILSTRQSELRLSSAAINMLCTSYCVPAVRLANSLNFFHGNFKDIESLVSSGTDKSKRKLDRKFKDLVEKMRGEIDEPLIDFIVQNSNSITLCSNIHLDWVSLDRIPLMFTHETSKIPTTPGNMFLQSCTNFSNVTVKKNELLNITVIRSFRENDPLKYKLEEALTHYSKLVDDIEITIVDVGSEDEFVIALNEIKGSILIMDCHGNHGGTDSYGWLQIGSDQVDIWHLPIISPPIVILSACLTSALAGSHASVANSFLARGSISVLGTLLPVNAIKSAIFVGRLVYRISAFLKAIQKMRVEVLTWRTFITGFLRMSFCTDFLMSFRDELKWITPEEYTELHIQCNYLINTNHSNWYDESLKLISEVANKPIETVDMTIQDIGLTETMYYSQLGRPESIVIEM</sequence>
<accession>A0A1N6M9D7</accession>
<dbReference type="AlphaFoldDB" id="A0A1N6M9D7"/>
<name>A0A1N6M9D7_9VIBR</name>
<evidence type="ECO:0000313" key="2">
    <source>
        <dbReference type="Proteomes" id="UP000184774"/>
    </source>
</evidence>
<organism evidence="1 2">
    <name type="scientific">Vibrio spartinae</name>
    <dbReference type="NCBI Taxonomy" id="1918945"/>
    <lineage>
        <taxon>Bacteria</taxon>
        <taxon>Pseudomonadati</taxon>
        <taxon>Pseudomonadota</taxon>
        <taxon>Gammaproteobacteria</taxon>
        <taxon>Vibrionales</taxon>
        <taxon>Vibrionaceae</taxon>
        <taxon>Vibrio</taxon>
    </lineage>
</organism>